<feature type="compositionally biased region" description="Basic and acidic residues" evidence="6">
    <location>
        <begin position="627"/>
        <end position="637"/>
    </location>
</feature>
<dbReference type="OrthoDB" id="2506755at2759"/>
<organism evidence="9 11">
    <name type="scientific">Puccinia graminis f. sp. tritici</name>
    <dbReference type="NCBI Taxonomy" id="56615"/>
    <lineage>
        <taxon>Eukaryota</taxon>
        <taxon>Fungi</taxon>
        <taxon>Dikarya</taxon>
        <taxon>Basidiomycota</taxon>
        <taxon>Pucciniomycotina</taxon>
        <taxon>Pucciniomycetes</taxon>
        <taxon>Pucciniales</taxon>
        <taxon>Pucciniaceae</taxon>
        <taxon>Puccinia</taxon>
    </lineage>
</organism>
<dbReference type="EMBL" id="VDEP01000175">
    <property type="protein sequence ID" value="KAA1125803.1"/>
    <property type="molecule type" value="Genomic_DNA"/>
</dbReference>
<dbReference type="PROSITE" id="PS00108">
    <property type="entry name" value="PROTEIN_KINASE_ST"/>
    <property type="match status" value="1"/>
</dbReference>
<keyword evidence="1" id="KW-0723">Serine/threonine-protein kinase</keyword>
<feature type="compositionally biased region" description="Low complexity" evidence="6">
    <location>
        <begin position="354"/>
        <end position="370"/>
    </location>
</feature>
<keyword evidence="10" id="KW-1185">Reference proteome</keyword>
<keyword evidence="5" id="KW-0067">ATP-binding</keyword>
<feature type="region of interest" description="Disordered" evidence="6">
    <location>
        <begin position="745"/>
        <end position="772"/>
    </location>
</feature>
<dbReference type="Gene3D" id="1.10.510.10">
    <property type="entry name" value="Transferase(Phosphotransferase) domain 1"/>
    <property type="match status" value="1"/>
</dbReference>
<dbReference type="Proteomes" id="UP000325313">
    <property type="component" value="Unassembled WGS sequence"/>
</dbReference>
<feature type="compositionally biased region" description="Low complexity" evidence="6">
    <location>
        <begin position="746"/>
        <end position="757"/>
    </location>
</feature>
<dbReference type="SMART" id="SM00220">
    <property type="entry name" value="S_TKc"/>
    <property type="match status" value="1"/>
</dbReference>
<dbReference type="Pfam" id="PF00069">
    <property type="entry name" value="Pkinase"/>
    <property type="match status" value="1"/>
</dbReference>
<dbReference type="GO" id="GO:0005524">
    <property type="term" value="F:ATP binding"/>
    <property type="evidence" value="ECO:0007669"/>
    <property type="project" value="UniProtKB-KW"/>
</dbReference>
<dbReference type="InterPro" id="IPR008271">
    <property type="entry name" value="Ser/Thr_kinase_AS"/>
</dbReference>
<evidence type="ECO:0000313" key="9">
    <source>
        <dbReference type="EMBL" id="KAA1125803.1"/>
    </source>
</evidence>
<evidence type="ECO:0000259" key="7">
    <source>
        <dbReference type="PROSITE" id="PS50011"/>
    </source>
</evidence>
<feature type="domain" description="Protein kinase" evidence="7">
    <location>
        <begin position="130"/>
        <end position="515"/>
    </location>
</feature>
<gene>
    <name evidence="8" type="ORF">PGT21_020487</name>
    <name evidence="9" type="ORF">PGTUg99_021512</name>
</gene>
<dbReference type="InterPro" id="IPR011009">
    <property type="entry name" value="Kinase-like_dom_sf"/>
</dbReference>
<dbReference type="PANTHER" id="PTHR24351">
    <property type="entry name" value="RIBOSOMAL PROTEIN S6 KINASE"/>
    <property type="match status" value="1"/>
</dbReference>
<feature type="compositionally biased region" description="Acidic residues" evidence="6">
    <location>
        <begin position="596"/>
        <end position="614"/>
    </location>
</feature>
<evidence type="ECO:0000256" key="1">
    <source>
        <dbReference type="ARBA" id="ARBA00022527"/>
    </source>
</evidence>
<comment type="caution">
    <text evidence="9">The sequence shown here is derived from an EMBL/GenBank/DDBJ whole genome shotgun (WGS) entry which is preliminary data.</text>
</comment>
<feature type="compositionally biased region" description="Basic and acidic residues" evidence="6">
    <location>
        <begin position="586"/>
        <end position="595"/>
    </location>
</feature>
<evidence type="ECO:0000256" key="2">
    <source>
        <dbReference type="ARBA" id="ARBA00022679"/>
    </source>
</evidence>
<keyword evidence="2" id="KW-0808">Transferase</keyword>
<evidence type="ECO:0000313" key="11">
    <source>
        <dbReference type="Proteomes" id="UP000325313"/>
    </source>
</evidence>
<dbReference type="AlphaFoldDB" id="A0A5B0RLI7"/>
<evidence type="ECO:0000256" key="4">
    <source>
        <dbReference type="ARBA" id="ARBA00022777"/>
    </source>
</evidence>
<dbReference type="InterPro" id="IPR000719">
    <property type="entry name" value="Prot_kinase_dom"/>
</dbReference>
<sequence>MDPNKNYRGVHFKPSTEQLNQQHQHKQQQQQQQRLQSDPTQFVQTWQQRHSILNKLTTTILSADQELLEQYQHLKPSTTPNCELSHQFGFLLERAQQQQQQPTPATTPTPSEQKLLQRCLRTQIEPSKDFILIRKISDGQSGSVHLIRTRLSSLESLNQSNFYILKKVSKRVSRRIQQYSSIETELSILLLSRGSTSSGVKRQPKLHLSFQTETDLHLVLEYSMSGSIADHLGQEGGGMAERRVSEAQLRGWTVDVLAGLDWLHHRHRFCHRDVKPANLLISHPDGHILLTDFATAAPLVLLDHSNPPRSSESLVVPRNHRVVIVGTCDYIAPEVLETHLTQTIATLSHSTVSGRPTASTPTGRTTTITGGRHDQPGPPASPNEHDEPASNGGAYGPEIDLWSFGVSLFEMVYGRLPFFCPSINDTYSKIVDHKSHLKIPEVRGRNNGTDYGQRYYPDDDDGDDDDDDDEKEEEGQEEPVSGALQSFLKALLCSRENRIGCGSEGLKEVKAHEWFRGLDWDEAQRRPVPDFQRSPIDINRLGDSVCLDEGAAGAEGDDDQRFNFSAFFGSSPGLSTLKSNTKKNKKTGEDGGSWRDDDDDDRDEDSADSEESDEFFGFTYLPSDPDEFNRAQEDHQSRQRLKSSIKRGHMGQVAEEIGGPRKPGHDDRFSTPIKPTWRSTQTPGSSVLPLQAPPTGRGSRSVRVETRPDGRTVPLSQIDQLILLNQIVLSTAKKATPFAQNFSLISPPFSNNHQQQQHPPPRRLESQPNSQPTVVHQLELASQSVDNLLLKINRLIAQSDSIILNAQPP</sequence>
<evidence type="ECO:0000256" key="3">
    <source>
        <dbReference type="ARBA" id="ARBA00022741"/>
    </source>
</evidence>
<dbReference type="SUPFAM" id="SSF56112">
    <property type="entry name" value="Protein kinase-like (PK-like)"/>
    <property type="match status" value="1"/>
</dbReference>
<reference evidence="10 11" key="1">
    <citation type="submission" date="2019-05" db="EMBL/GenBank/DDBJ databases">
        <title>Emergence of the Ug99 lineage of the wheat stem rust pathogen through somatic hybridization.</title>
        <authorList>
            <person name="Li F."/>
            <person name="Upadhyaya N.M."/>
            <person name="Sperschneider J."/>
            <person name="Matny O."/>
            <person name="Nguyen-Phuc H."/>
            <person name="Mago R."/>
            <person name="Raley C."/>
            <person name="Miller M.E."/>
            <person name="Silverstein K.A.T."/>
            <person name="Henningsen E."/>
            <person name="Hirsch C.D."/>
            <person name="Visser B."/>
            <person name="Pretorius Z.A."/>
            <person name="Steffenson B.J."/>
            <person name="Schwessinger B."/>
            <person name="Dodds P.N."/>
            <person name="Figueroa M."/>
        </authorList>
    </citation>
    <scope>NUCLEOTIDE SEQUENCE [LARGE SCALE GENOMIC DNA]</scope>
    <source>
        <strain evidence="8">21-0</strain>
        <strain evidence="9 11">Ug99</strain>
    </source>
</reference>
<evidence type="ECO:0000313" key="10">
    <source>
        <dbReference type="Proteomes" id="UP000324748"/>
    </source>
</evidence>
<protein>
    <recommendedName>
        <fullName evidence="7">Protein kinase domain-containing protein</fullName>
    </recommendedName>
</protein>
<feature type="region of interest" description="Disordered" evidence="6">
    <location>
        <begin position="17"/>
        <end position="41"/>
    </location>
</feature>
<dbReference type="EMBL" id="VSWC01000171">
    <property type="protein sequence ID" value="KAA1070661.1"/>
    <property type="molecule type" value="Genomic_DNA"/>
</dbReference>
<feature type="compositionally biased region" description="Low complexity" evidence="6">
    <location>
        <begin position="18"/>
        <end position="36"/>
    </location>
</feature>
<evidence type="ECO:0000256" key="6">
    <source>
        <dbReference type="SAM" id="MobiDB-lite"/>
    </source>
</evidence>
<proteinExistence type="predicted"/>
<dbReference type="PROSITE" id="PS50011">
    <property type="entry name" value="PROTEIN_KINASE_DOM"/>
    <property type="match status" value="1"/>
</dbReference>
<dbReference type="Proteomes" id="UP000324748">
    <property type="component" value="Unassembled WGS sequence"/>
</dbReference>
<dbReference type="Gene3D" id="3.30.200.20">
    <property type="entry name" value="Phosphorylase Kinase, domain 1"/>
    <property type="match status" value="1"/>
</dbReference>
<feature type="region of interest" description="Disordered" evidence="6">
    <location>
        <begin position="575"/>
        <end position="704"/>
    </location>
</feature>
<evidence type="ECO:0000256" key="5">
    <source>
        <dbReference type="ARBA" id="ARBA00022840"/>
    </source>
</evidence>
<keyword evidence="3" id="KW-0547">Nucleotide-binding</keyword>
<feature type="compositionally biased region" description="Basic residues" evidence="6">
    <location>
        <begin position="638"/>
        <end position="649"/>
    </location>
</feature>
<keyword evidence="4" id="KW-0418">Kinase</keyword>
<feature type="compositionally biased region" description="Acidic residues" evidence="6">
    <location>
        <begin position="458"/>
        <end position="477"/>
    </location>
</feature>
<dbReference type="GO" id="GO:0004674">
    <property type="term" value="F:protein serine/threonine kinase activity"/>
    <property type="evidence" value="ECO:0007669"/>
    <property type="project" value="UniProtKB-KW"/>
</dbReference>
<evidence type="ECO:0000313" key="8">
    <source>
        <dbReference type="EMBL" id="KAA1070661.1"/>
    </source>
</evidence>
<name>A0A5B0RLI7_PUCGR</name>
<feature type="region of interest" description="Disordered" evidence="6">
    <location>
        <begin position="347"/>
        <end position="394"/>
    </location>
</feature>
<accession>A0A5B0RLI7</accession>
<feature type="region of interest" description="Disordered" evidence="6">
    <location>
        <begin position="441"/>
        <end position="482"/>
    </location>
</feature>